<dbReference type="Gene3D" id="3.40.50.1820">
    <property type="entry name" value="alpha/beta hydrolase"/>
    <property type="match status" value="1"/>
</dbReference>
<keyword evidence="2" id="KW-0472">Membrane</keyword>
<dbReference type="InterPro" id="IPR000073">
    <property type="entry name" value="AB_hydrolase_1"/>
</dbReference>
<feature type="domain" description="AB hydrolase-1" evidence="3">
    <location>
        <begin position="104"/>
        <end position="342"/>
    </location>
</feature>
<keyword evidence="2" id="KW-0812">Transmembrane</keyword>
<evidence type="ECO:0000313" key="4">
    <source>
        <dbReference type="EMBL" id="WJZ94269.1"/>
    </source>
</evidence>
<organism evidence="4 5">
    <name type="scientific">Vitis vinifera</name>
    <name type="common">Grape</name>
    <dbReference type="NCBI Taxonomy" id="29760"/>
    <lineage>
        <taxon>Eukaryota</taxon>
        <taxon>Viridiplantae</taxon>
        <taxon>Streptophyta</taxon>
        <taxon>Embryophyta</taxon>
        <taxon>Tracheophyta</taxon>
        <taxon>Spermatophyta</taxon>
        <taxon>Magnoliopsida</taxon>
        <taxon>eudicotyledons</taxon>
        <taxon>Gunneridae</taxon>
        <taxon>Pentapetalae</taxon>
        <taxon>rosids</taxon>
        <taxon>Vitales</taxon>
        <taxon>Vitaceae</taxon>
        <taxon>Viteae</taxon>
        <taxon>Vitis</taxon>
    </lineage>
</organism>
<dbReference type="PANTHER" id="PTHR43139:SF37">
    <property type="entry name" value="ALPHA_BETA-HYDROLASES SUPERFAMILY PROTEIN"/>
    <property type="match status" value="1"/>
</dbReference>
<dbReference type="PANTHER" id="PTHR43139">
    <property type="entry name" value="SI:DKEY-122A22.2"/>
    <property type="match status" value="1"/>
</dbReference>
<dbReference type="SUPFAM" id="SSF53474">
    <property type="entry name" value="alpha/beta-Hydrolases"/>
    <property type="match status" value="1"/>
</dbReference>
<feature type="region of interest" description="Disordered" evidence="1">
    <location>
        <begin position="1"/>
        <end position="21"/>
    </location>
</feature>
<feature type="transmembrane region" description="Helical" evidence="2">
    <location>
        <begin position="56"/>
        <end position="76"/>
    </location>
</feature>
<dbReference type="InterPro" id="IPR052370">
    <property type="entry name" value="Meta-cleavage_hydrolase"/>
</dbReference>
<keyword evidence="2" id="KW-1133">Transmembrane helix</keyword>
<gene>
    <name evidence="4" type="ORF">VitviT2T_013143</name>
</gene>
<protein>
    <recommendedName>
        <fullName evidence="3">AB hydrolase-1 domain-containing protein</fullName>
    </recommendedName>
</protein>
<keyword evidence="5" id="KW-1185">Reference proteome</keyword>
<accession>A0ABY9CID3</accession>
<name>A0ABY9CID3_VITVI</name>
<dbReference type="PRINTS" id="PR00111">
    <property type="entry name" value="ABHYDROLASE"/>
</dbReference>
<evidence type="ECO:0000313" key="5">
    <source>
        <dbReference type="Proteomes" id="UP001227230"/>
    </source>
</evidence>
<evidence type="ECO:0000256" key="1">
    <source>
        <dbReference type="SAM" id="MobiDB-lite"/>
    </source>
</evidence>
<dbReference type="EMBL" id="CP126656">
    <property type="protein sequence ID" value="WJZ94269.1"/>
    <property type="molecule type" value="Genomic_DNA"/>
</dbReference>
<evidence type="ECO:0000259" key="3">
    <source>
        <dbReference type="Pfam" id="PF12697"/>
    </source>
</evidence>
<proteinExistence type="predicted"/>
<dbReference type="InterPro" id="IPR029058">
    <property type="entry name" value="AB_hydrolase_fold"/>
</dbReference>
<reference evidence="4 5" key="1">
    <citation type="journal article" date="2023" name="Hortic Res">
        <title>The complete reference genome for grapevine (Vitis vinifera L.) genetics and breeding.</title>
        <authorList>
            <person name="Shi X."/>
            <person name="Cao S."/>
            <person name="Wang X."/>
            <person name="Huang S."/>
            <person name="Wang Y."/>
            <person name="Liu Z."/>
            <person name="Liu W."/>
            <person name="Leng X."/>
            <person name="Peng Y."/>
            <person name="Wang N."/>
            <person name="Wang Y."/>
            <person name="Ma Z."/>
            <person name="Xu X."/>
            <person name="Zhang F."/>
            <person name="Xue H."/>
            <person name="Zhong H."/>
            <person name="Wang Y."/>
            <person name="Zhang K."/>
            <person name="Velt A."/>
            <person name="Avia K."/>
            <person name="Holtgrawe D."/>
            <person name="Grimplet J."/>
            <person name="Matus J.T."/>
            <person name="Ware D."/>
            <person name="Wu X."/>
            <person name="Wang H."/>
            <person name="Liu C."/>
            <person name="Fang Y."/>
            <person name="Rustenholz C."/>
            <person name="Cheng Z."/>
            <person name="Xiao H."/>
            <person name="Zhou Y."/>
        </authorList>
    </citation>
    <scope>NUCLEOTIDE SEQUENCE [LARGE SCALE GENOMIC DNA]</scope>
    <source>
        <strain evidence="5">cv. Pinot noir / PN40024</strain>
        <tissue evidence="4">Leaf</tissue>
    </source>
</reference>
<sequence length="359" mass="41109">MIKSNYKNHREKEAQQTPPPHSMASLHLWRLLSLYISSIAAVLRRASPALSRLIRCSIIVTLIESCLSLYFIFLGLSPTTVELDDHTTVHFWTSAHRRFSRPNLVLVHGFGGNSRWQFLQLVGPLSRSFNLYVPDLLFFGKSHTFRRNRSEGFQARCVVEGLRGLGVGRCRVFGISYGGYVAYRMAEMWPEVVERVAIASCGIGYTEEQKREHLGKLGRSVTEIFLPESPKNLRRLLNLSIYKFDPLKWAPDFFLQHLIDAMLKDYRKEKLELLEHLLAQKADPDIPIPPQETMLIWGDKDDVFPPLLAFQLQRHFGPKTKLEIIKDTGHALNIDSPARLYELIESFSLGCSNSKDDDI</sequence>
<evidence type="ECO:0000256" key="2">
    <source>
        <dbReference type="SAM" id="Phobius"/>
    </source>
</evidence>
<dbReference type="Pfam" id="PF12697">
    <property type="entry name" value="Abhydrolase_6"/>
    <property type="match status" value="1"/>
</dbReference>
<dbReference type="Proteomes" id="UP001227230">
    <property type="component" value="Chromosome 9"/>
</dbReference>